<dbReference type="InterPro" id="IPR031982">
    <property type="entry name" value="PilE-like"/>
</dbReference>
<sequence length="148" mass="15711">MHKRTQGFTLIEVMITVVIIAILAAVAIPSYGRYVIRAHRSEGQALLTEAAARLERYYAQNYAYTSTAADLAMRNTSNGTVSSDNGYYTLSITVNTDTSSDYSSYGPYLLTATAAGTQAKDTECGNLTLSAQGAKGATGTGAAADCWR</sequence>
<evidence type="ECO:0000313" key="7">
    <source>
        <dbReference type="EMBL" id="TWI54860.1"/>
    </source>
</evidence>
<dbReference type="EMBL" id="VLKY01000005">
    <property type="protein sequence ID" value="TWI54860.1"/>
    <property type="molecule type" value="Genomic_DNA"/>
</dbReference>
<evidence type="ECO:0000256" key="4">
    <source>
        <dbReference type="ARBA" id="ARBA00022989"/>
    </source>
</evidence>
<comment type="subcellular location">
    <subcellularLocation>
        <location evidence="1">Membrane</location>
        <topology evidence="1">Single-pass membrane protein</topology>
    </subcellularLocation>
</comment>
<proteinExistence type="predicted"/>
<dbReference type="Gene3D" id="3.30.700.10">
    <property type="entry name" value="Glycoprotein, Type 4 Pilin"/>
    <property type="match status" value="1"/>
</dbReference>
<dbReference type="PRINTS" id="PR00885">
    <property type="entry name" value="BCTERIALGSPH"/>
</dbReference>
<comment type="caution">
    <text evidence="7">The sequence shown here is derived from an EMBL/GenBank/DDBJ whole genome shotgun (WGS) entry which is preliminary data.</text>
</comment>
<dbReference type="InterPro" id="IPR012902">
    <property type="entry name" value="N_methyl_site"/>
</dbReference>
<dbReference type="PANTHER" id="PTHR30093:SF47">
    <property type="entry name" value="TYPE IV PILUS NON-CORE MINOR PILIN PILE"/>
    <property type="match status" value="1"/>
</dbReference>
<evidence type="ECO:0000313" key="8">
    <source>
        <dbReference type="Proteomes" id="UP000316905"/>
    </source>
</evidence>
<keyword evidence="8" id="KW-1185">Reference proteome</keyword>
<feature type="transmembrane region" description="Helical" evidence="6">
    <location>
        <begin position="7"/>
        <end position="31"/>
    </location>
</feature>
<evidence type="ECO:0000256" key="5">
    <source>
        <dbReference type="ARBA" id="ARBA00023136"/>
    </source>
</evidence>
<dbReference type="NCBIfam" id="TIGR02532">
    <property type="entry name" value="IV_pilin_GFxxxE"/>
    <property type="match status" value="1"/>
</dbReference>
<dbReference type="Pfam" id="PF16732">
    <property type="entry name" value="ComP_DUS"/>
    <property type="match status" value="1"/>
</dbReference>
<dbReference type="AlphaFoldDB" id="A0A562QFB2"/>
<dbReference type="GO" id="GO:0043683">
    <property type="term" value="P:type IV pilus assembly"/>
    <property type="evidence" value="ECO:0007669"/>
    <property type="project" value="InterPro"/>
</dbReference>
<evidence type="ECO:0000256" key="2">
    <source>
        <dbReference type="ARBA" id="ARBA00022481"/>
    </source>
</evidence>
<reference evidence="7 8" key="1">
    <citation type="journal article" date="2015" name="Stand. Genomic Sci.">
        <title>Genomic Encyclopedia of Bacterial and Archaeal Type Strains, Phase III: the genomes of soil and plant-associated and newly described type strains.</title>
        <authorList>
            <person name="Whitman W.B."/>
            <person name="Woyke T."/>
            <person name="Klenk H.P."/>
            <person name="Zhou Y."/>
            <person name="Lilburn T.G."/>
            <person name="Beck B.J."/>
            <person name="De Vos P."/>
            <person name="Vandamme P."/>
            <person name="Eisen J.A."/>
            <person name="Garrity G."/>
            <person name="Hugenholtz P."/>
            <person name="Kyrpides N.C."/>
        </authorList>
    </citation>
    <scope>NUCLEOTIDE SEQUENCE [LARGE SCALE GENOMIC DNA]</scope>
    <source>
        <strain evidence="7 8">CGMCC 1.6858</strain>
    </source>
</reference>
<dbReference type="GO" id="GO:0015628">
    <property type="term" value="P:protein secretion by the type II secretion system"/>
    <property type="evidence" value="ECO:0007669"/>
    <property type="project" value="InterPro"/>
</dbReference>
<accession>A0A562QFB2</accession>
<dbReference type="PROSITE" id="PS00409">
    <property type="entry name" value="PROKAR_NTER_METHYL"/>
    <property type="match status" value="1"/>
</dbReference>
<keyword evidence="5 6" id="KW-0472">Membrane</keyword>
<dbReference type="RefSeq" id="WP_145140756.1">
    <property type="nucleotide sequence ID" value="NZ_VLKY01000005.1"/>
</dbReference>
<dbReference type="PANTHER" id="PTHR30093">
    <property type="entry name" value="GENERAL SECRETION PATHWAY PROTEIN G"/>
    <property type="match status" value="1"/>
</dbReference>
<dbReference type="GO" id="GO:0015627">
    <property type="term" value="C:type II protein secretion system complex"/>
    <property type="evidence" value="ECO:0007669"/>
    <property type="project" value="InterPro"/>
</dbReference>
<evidence type="ECO:0000256" key="6">
    <source>
        <dbReference type="SAM" id="Phobius"/>
    </source>
</evidence>
<name>A0A562QFB2_9PSED</name>
<dbReference type="Pfam" id="PF07963">
    <property type="entry name" value="N_methyl"/>
    <property type="match status" value="1"/>
</dbReference>
<dbReference type="FunFam" id="3.30.700.10:FF:000002">
    <property type="entry name" value="Type 4 fimbrial biogenesis protein PilE"/>
    <property type="match status" value="1"/>
</dbReference>
<evidence type="ECO:0000256" key="3">
    <source>
        <dbReference type="ARBA" id="ARBA00022692"/>
    </source>
</evidence>
<dbReference type="OrthoDB" id="5296638at2"/>
<dbReference type="InterPro" id="IPR002416">
    <property type="entry name" value="T2SS_protein-GspH"/>
</dbReference>
<organism evidence="7 8">
    <name type="scientific">Pseudomonas duriflava</name>
    <dbReference type="NCBI Taxonomy" id="459528"/>
    <lineage>
        <taxon>Bacteria</taxon>
        <taxon>Pseudomonadati</taxon>
        <taxon>Pseudomonadota</taxon>
        <taxon>Gammaproteobacteria</taxon>
        <taxon>Pseudomonadales</taxon>
        <taxon>Pseudomonadaceae</taxon>
        <taxon>Pseudomonas</taxon>
    </lineage>
</organism>
<dbReference type="InterPro" id="IPR045584">
    <property type="entry name" value="Pilin-like"/>
</dbReference>
<dbReference type="SUPFAM" id="SSF54523">
    <property type="entry name" value="Pili subunits"/>
    <property type="match status" value="1"/>
</dbReference>
<dbReference type="GO" id="GO:0016020">
    <property type="term" value="C:membrane"/>
    <property type="evidence" value="ECO:0007669"/>
    <property type="project" value="UniProtKB-SubCell"/>
</dbReference>
<protein>
    <submittedName>
        <fullName evidence="7">Type IV pilus assembly protein PilE</fullName>
    </submittedName>
</protein>
<gene>
    <name evidence="7" type="ORF">IQ22_01763</name>
</gene>
<evidence type="ECO:0000256" key="1">
    <source>
        <dbReference type="ARBA" id="ARBA00004167"/>
    </source>
</evidence>
<keyword evidence="3 6" id="KW-0812">Transmembrane</keyword>
<dbReference type="Proteomes" id="UP000316905">
    <property type="component" value="Unassembled WGS sequence"/>
</dbReference>
<keyword evidence="2" id="KW-0488">Methylation</keyword>
<keyword evidence="4 6" id="KW-1133">Transmembrane helix</keyword>